<evidence type="ECO:0000313" key="12">
    <source>
        <dbReference type="Proteomes" id="UP001652700"/>
    </source>
</evidence>
<dbReference type="PRINTS" id="PR00011">
    <property type="entry name" value="EGFLAMININ"/>
</dbReference>
<evidence type="ECO:0000256" key="7">
    <source>
        <dbReference type="SAM" id="Coils"/>
    </source>
</evidence>
<evidence type="ECO:0000256" key="2">
    <source>
        <dbReference type="ARBA" id="ARBA00022737"/>
    </source>
</evidence>
<feature type="disulfide bond" evidence="6">
    <location>
        <begin position="636"/>
        <end position="648"/>
    </location>
</feature>
<evidence type="ECO:0000259" key="9">
    <source>
        <dbReference type="PROSITE" id="PS50027"/>
    </source>
</evidence>
<feature type="disulfide bond" evidence="6">
    <location>
        <begin position="638"/>
        <end position="655"/>
    </location>
</feature>
<feature type="disulfide bond" evidence="6">
    <location>
        <begin position="657"/>
        <end position="666"/>
    </location>
</feature>
<dbReference type="PANTHER" id="PTHR10574:SF435">
    <property type="entry name" value="LAMININ SUBUNIT GAMMA-1"/>
    <property type="match status" value="1"/>
</dbReference>
<dbReference type="RefSeq" id="XP_050515739.1">
    <property type="nucleotide sequence ID" value="XM_050659782.1"/>
</dbReference>
<evidence type="ECO:0000313" key="11">
    <source>
        <dbReference type="EnsemblMetazoa" id="XP_050515739.1"/>
    </source>
</evidence>
<keyword evidence="4" id="KW-0325">Glycoprotein</keyword>
<dbReference type="SMART" id="SM00180">
    <property type="entry name" value="EGF_Lam"/>
    <property type="match status" value="9"/>
</dbReference>
<dbReference type="SUPFAM" id="SSF57196">
    <property type="entry name" value="EGF/Laminin"/>
    <property type="match status" value="7"/>
</dbReference>
<dbReference type="CDD" id="cd00055">
    <property type="entry name" value="EGF_Lam"/>
    <property type="match status" value="7"/>
</dbReference>
<dbReference type="InterPro" id="IPR002049">
    <property type="entry name" value="LE_dom"/>
</dbReference>
<dbReference type="PROSITE" id="PS01248">
    <property type="entry name" value="EGF_LAM_1"/>
    <property type="match status" value="4"/>
</dbReference>
<feature type="signal peptide" evidence="8">
    <location>
        <begin position="1"/>
        <end position="24"/>
    </location>
</feature>
<sequence length="1316" mass="147737">MAMGHWRCFAFLFIMLALMGISRCTLWDGITPWYTGSQCNCNGYSNRCYFDQKLYEKTGHGGHCLDCIANRDGANCEKCRDNFYMRDDGFCTPCDCDRVGSRTLQCNSEGKCQCLPGVIGETCDRCQVNFYDFSHYGCQSCSCLEMGSAYNIPKCDSYSGTCYCKENVEGKRCQECKPGYFNLQYDNPFGCTPCFCYGHSSSCKSAIGYSKYAIESSFSRNNEKWASEDIYGSPSTIKYDSFTQSVGVRAVGEDIVYFVAPHRFLGDQRASYNQVLEFVLRIGDNRPVPSATDVIIEGNGESVTNTIFSQQNRLPSTQAQKFSFRLHEHLDYGWQPSLSPRAFISILTNITAIKIKGTYTPDGVGYLDDVKLETAVRGVAGEPAHWIESCDCPTGYIGQFCESCAPGYRHSAAFGDPFLPCVPCDCNNHASICDSETGKCICQHNTVGENCQFCARGYYGNALKGTVNDCQPCDCPNNGPCLQIDDNTVMCTECSTGYNGPHCDVCADGYFGDPTGRYGDVRPCQPCQCNKNIDTNAIGNCNTTTGECLKCIFNTGGSKCEVCLPGFYGNALVLPKGDCKRCECHLPGTETDVRSAELCDQTTGTCQCKNHVVGRNCDKCENGYFDLHSGNGCQSCNCDLVGSVNQTCDAISGRCYCRPGVTGLRCDRCETKHYGFSTEGCKRCECDPLGSVDLQCDDTGQCFCFDNVDGKKCDRCKENKYDRQRGCIDCPECYNLVQNSLDTHTDKLDQLEQILDDIENQPTVIPDEEFPDNLNKVKDQIADLHKNVTQTFGDQSSVLQLKEIEEDTEELHKSVSDIQETLDTIKNNNLFTTNSLNHIDDLLNEASEKMEEIEGDIVLRGKTSLKEAQERATIAGDHSEKMTTISQDARDLAQNLEQHATNIKNAAEKAKIDSTEAYKLVKNAVGKQAHLMELIRYLKVELEKTEQQLYASKEWTKEVSEKAHTVKKNALTLFTEVENLNIPKLNIEDFKQKSDELKQKAILYRARSGIVFKESEDLKKDVEKQIKLGMDLIQQAIDQQEELNDLRNDLVLYESQEKIVINLWNEIWSNAENNYKLLKEFDTQTKKSKEDAEAALKSVKNVESIIDDVFKQMKSYDKELDQAKNNADVALEKAQQANVLAKNASVKACEIKHESELLYKNSTALVEEAGLMFDRVQNTEGELKILVQKTKSNTSLINEVKEKVGRAEKDTEEVSNKVRHLLSDIENIMYELQNSPGIDETDVDRLEEQIKITEEKIKAAKLDEKLQRLQDDKKMKDELIERYKKQIILLQDEVDNIEQVVDALPSGCYRRIELEP</sequence>
<dbReference type="EnsemblMetazoa" id="XM_050659785.1">
    <property type="protein sequence ID" value="XP_050515742.1"/>
    <property type="gene ID" value="LOC126890664"/>
</dbReference>
<accession>A0ABM5KZX3</accession>
<feature type="coiled-coil region" evidence="7">
    <location>
        <begin position="1243"/>
        <end position="1300"/>
    </location>
</feature>
<feature type="disulfide bond" evidence="6">
    <location>
        <begin position="114"/>
        <end position="123"/>
    </location>
</feature>
<feature type="disulfide bond" evidence="6">
    <location>
        <begin position="442"/>
        <end position="451"/>
    </location>
</feature>
<dbReference type="SMART" id="SM00281">
    <property type="entry name" value="LamB"/>
    <property type="match status" value="1"/>
</dbReference>
<keyword evidence="3 6" id="KW-1015">Disulfide bond</keyword>
<feature type="domain" description="Laminin EGF-like" evidence="9">
    <location>
        <begin position="94"/>
        <end position="140"/>
    </location>
</feature>
<feature type="coiled-coil region" evidence="7">
    <location>
        <begin position="734"/>
        <end position="761"/>
    </location>
</feature>
<evidence type="ECO:0008006" key="13">
    <source>
        <dbReference type="Google" id="ProtNLM"/>
    </source>
</evidence>
<dbReference type="PROSITE" id="PS50027">
    <property type="entry name" value="EGF_LAM_2"/>
    <property type="match status" value="7"/>
</dbReference>
<dbReference type="PANTHER" id="PTHR10574">
    <property type="entry name" value="NETRIN/LAMININ-RELATED"/>
    <property type="match status" value="1"/>
</dbReference>
<feature type="coiled-coil region" evidence="7">
    <location>
        <begin position="1106"/>
        <end position="1140"/>
    </location>
</feature>
<feature type="disulfide bond" evidence="6">
    <location>
        <begin position="164"/>
        <end position="173"/>
    </location>
</feature>
<evidence type="ECO:0000256" key="1">
    <source>
        <dbReference type="ARBA" id="ARBA00022729"/>
    </source>
</evidence>
<dbReference type="RefSeq" id="XP_050515740.1">
    <property type="nucleotide sequence ID" value="XM_050659783.1"/>
</dbReference>
<evidence type="ECO:0000256" key="6">
    <source>
        <dbReference type="PROSITE-ProRule" id="PRU00460"/>
    </source>
</evidence>
<keyword evidence="2" id="KW-0677">Repeat</keyword>
<feature type="chain" id="PRO_5045028544" description="Laminin subunit gamma-1-like" evidence="8">
    <location>
        <begin position="25"/>
        <end position="1316"/>
    </location>
</feature>
<dbReference type="Pfam" id="PF00052">
    <property type="entry name" value="Laminin_B"/>
    <property type="match status" value="1"/>
</dbReference>
<dbReference type="SUPFAM" id="SSF58104">
    <property type="entry name" value="Methyl-accepting chemotaxis protein (MCP) signaling domain"/>
    <property type="match status" value="1"/>
</dbReference>
<keyword evidence="12" id="KW-1185">Reference proteome</keyword>
<evidence type="ECO:0000256" key="8">
    <source>
        <dbReference type="SAM" id="SignalP"/>
    </source>
</evidence>
<dbReference type="EnsemblMetazoa" id="XM_050659783.1">
    <property type="protein sequence ID" value="XP_050515740.1"/>
    <property type="gene ID" value="LOC126890664"/>
</dbReference>
<evidence type="ECO:0000256" key="3">
    <source>
        <dbReference type="ARBA" id="ARBA00023157"/>
    </source>
</evidence>
<dbReference type="RefSeq" id="XP_050515741.1">
    <property type="nucleotide sequence ID" value="XM_050659784.1"/>
</dbReference>
<feature type="domain" description="Laminin EGF-like" evidence="9">
    <location>
        <begin position="636"/>
        <end position="683"/>
    </location>
</feature>
<dbReference type="SMART" id="SM00181">
    <property type="entry name" value="EGF"/>
    <property type="match status" value="6"/>
</dbReference>
<comment type="caution">
    <text evidence="6">Lacks conserved residue(s) required for the propagation of feature annotation.</text>
</comment>
<feature type="disulfide bond" evidence="6">
    <location>
        <begin position="684"/>
        <end position="696"/>
    </location>
</feature>
<feature type="disulfide bond" evidence="6">
    <location>
        <begin position="551"/>
        <end position="560"/>
    </location>
</feature>
<proteinExistence type="predicted"/>
<feature type="disulfide bond" evidence="6">
    <location>
        <begin position="94"/>
        <end position="106"/>
    </location>
</feature>
<feature type="domain" description="Laminin EGF-like" evidence="9">
    <location>
        <begin position="527"/>
        <end position="581"/>
    </location>
</feature>
<dbReference type="GeneID" id="126890664"/>
<keyword evidence="5 6" id="KW-0424">Laminin EGF-like domain</keyword>
<keyword evidence="7" id="KW-0175">Coiled coil</keyword>
<dbReference type="Pfam" id="PF00053">
    <property type="entry name" value="EGF_laminin"/>
    <property type="match status" value="10"/>
</dbReference>
<dbReference type="EnsemblMetazoa" id="XM_050659782.1">
    <property type="protein sequence ID" value="XP_050515739.1"/>
    <property type="gene ID" value="LOC126890664"/>
</dbReference>
<feature type="disulfide bond" evidence="6">
    <location>
        <begin position="704"/>
        <end position="713"/>
    </location>
</feature>
<feature type="domain" description="Laminin EGF-like" evidence="9">
    <location>
        <begin position="424"/>
        <end position="472"/>
    </location>
</feature>
<dbReference type="Proteomes" id="UP001652700">
    <property type="component" value="Unplaced"/>
</dbReference>
<feature type="domain" description="Laminin IV type A" evidence="10">
    <location>
        <begin position="220"/>
        <end position="389"/>
    </location>
</feature>
<feature type="domain" description="Laminin EGF-like" evidence="9">
    <location>
        <begin position="684"/>
        <end position="729"/>
    </location>
</feature>
<dbReference type="InterPro" id="IPR050440">
    <property type="entry name" value="Laminin/Netrin_ECM"/>
</dbReference>
<feature type="disulfide bond" evidence="6">
    <location>
        <begin position="608"/>
        <end position="617"/>
    </location>
</feature>
<evidence type="ECO:0000256" key="5">
    <source>
        <dbReference type="ARBA" id="ARBA00023292"/>
    </source>
</evidence>
<feature type="domain" description="Laminin EGF-like" evidence="9">
    <location>
        <begin position="141"/>
        <end position="193"/>
    </location>
</feature>
<dbReference type="PROSITE" id="PS51115">
    <property type="entry name" value="LAMININ_IVA"/>
    <property type="match status" value="1"/>
</dbReference>
<organism evidence="11 12">
    <name type="scientific">Diabrotica virgifera virgifera</name>
    <name type="common">western corn rootworm</name>
    <dbReference type="NCBI Taxonomy" id="50390"/>
    <lineage>
        <taxon>Eukaryota</taxon>
        <taxon>Metazoa</taxon>
        <taxon>Ecdysozoa</taxon>
        <taxon>Arthropoda</taxon>
        <taxon>Hexapoda</taxon>
        <taxon>Insecta</taxon>
        <taxon>Pterygota</taxon>
        <taxon>Neoptera</taxon>
        <taxon>Endopterygota</taxon>
        <taxon>Coleoptera</taxon>
        <taxon>Polyphaga</taxon>
        <taxon>Cucujiformia</taxon>
        <taxon>Chrysomeloidea</taxon>
        <taxon>Chrysomelidae</taxon>
        <taxon>Galerucinae</taxon>
        <taxon>Diabroticina</taxon>
        <taxon>Diabroticites</taxon>
        <taxon>Diabrotica</taxon>
    </lineage>
</organism>
<name>A0ABM5KZX3_DIAVI</name>
<dbReference type="Gene3D" id="2.10.25.10">
    <property type="entry name" value="Laminin"/>
    <property type="match status" value="9"/>
</dbReference>
<dbReference type="InterPro" id="IPR000034">
    <property type="entry name" value="Laminin_IV"/>
</dbReference>
<evidence type="ECO:0000259" key="10">
    <source>
        <dbReference type="PROSITE" id="PS51115"/>
    </source>
</evidence>
<evidence type="ECO:0000256" key="4">
    <source>
        <dbReference type="ARBA" id="ARBA00023180"/>
    </source>
</evidence>
<reference evidence="11" key="1">
    <citation type="submission" date="2025-05" db="UniProtKB">
        <authorList>
            <consortium name="EnsemblMetazoa"/>
        </authorList>
    </citation>
    <scope>IDENTIFICATION</scope>
</reference>
<dbReference type="EnsemblMetazoa" id="XM_050659784.1">
    <property type="protein sequence ID" value="XP_050515741.1"/>
    <property type="gene ID" value="LOC126890664"/>
</dbReference>
<dbReference type="RefSeq" id="XP_050515742.1">
    <property type="nucleotide sequence ID" value="XM_050659785.1"/>
</dbReference>
<feature type="coiled-coil region" evidence="7">
    <location>
        <begin position="801"/>
        <end position="856"/>
    </location>
</feature>
<dbReference type="InterPro" id="IPR000742">
    <property type="entry name" value="EGF"/>
</dbReference>
<keyword evidence="1 8" id="KW-0732">Signal</keyword>
<feature type="domain" description="Laminin EGF-like" evidence="9">
    <location>
        <begin position="582"/>
        <end position="635"/>
    </location>
</feature>
<protein>
    <recommendedName>
        <fullName evidence="13">Laminin subunit gamma-1-like</fullName>
    </recommendedName>
</protein>